<gene>
    <name evidence="2" type="ORF">EDB81DRAFT_945698</name>
</gene>
<sequence>MPPEQTKKKEPKVSSGRKGTRSGHKVTKPQHASSEQSYSESTSSPPKRETRAMARAKLQALVQQSGQAATAELAESSNDQAPAPQTQHDAQEPPVALENPVASSPQLVASAQQIPPVQTNISQSSTAVSQSPIEIGQSSAEDPRSSVPKPCERRMNAASPFREFSTVEEDIRWKDKAFDKIYAKDCLLASDDWQTLRNTISQFVSNVLPRNCSWESLDSETQAKLTALCPKAAMFVEVHGFADELFSAWIWRIIYDNLFSADCVDKWAGPEWSAFGSIQQTLRGGIEHIDTVADNPFDLAYFNTRHYTARMLYMRCGKHANPDRLAKIITKYTATLVQINDECAKDLPPMEFSDSDFDESEFEFQPTLSRVVEAAIRVDFLFVSSLRRITVEMHDPETGLTSGFPFRRSLMRLNQFSGSHCLKFHQDRPVDFICEPLVRSYGKERLYFQQPESWKRCDLLKFDLRCGYGVRFPSKQCRMPVVVDQFPESETDAEAETSEGSVVSDSDLLQIVFKRK</sequence>
<evidence type="ECO:0000313" key="3">
    <source>
        <dbReference type="Proteomes" id="UP000738349"/>
    </source>
</evidence>
<dbReference type="Proteomes" id="UP000738349">
    <property type="component" value="Unassembled WGS sequence"/>
</dbReference>
<feature type="region of interest" description="Disordered" evidence="1">
    <location>
        <begin position="1"/>
        <end position="103"/>
    </location>
</feature>
<feature type="compositionally biased region" description="Polar residues" evidence="1">
    <location>
        <begin position="119"/>
        <end position="140"/>
    </location>
</feature>
<dbReference type="OrthoDB" id="5096896at2759"/>
<keyword evidence="3" id="KW-1185">Reference proteome</keyword>
<comment type="caution">
    <text evidence="2">The sequence shown here is derived from an EMBL/GenBank/DDBJ whole genome shotgun (WGS) entry which is preliminary data.</text>
</comment>
<name>A0A9P9F4L7_9HYPO</name>
<proteinExistence type="predicted"/>
<feature type="compositionally biased region" description="Polar residues" evidence="1">
    <location>
        <begin position="75"/>
        <end position="88"/>
    </location>
</feature>
<dbReference type="AlphaFoldDB" id="A0A9P9F4L7"/>
<organism evidence="2 3">
    <name type="scientific">Dactylonectria macrodidyma</name>
    <dbReference type="NCBI Taxonomy" id="307937"/>
    <lineage>
        <taxon>Eukaryota</taxon>
        <taxon>Fungi</taxon>
        <taxon>Dikarya</taxon>
        <taxon>Ascomycota</taxon>
        <taxon>Pezizomycotina</taxon>
        <taxon>Sordariomycetes</taxon>
        <taxon>Hypocreomycetidae</taxon>
        <taxon>Hypocreales</taxon>
        <taxon>Nectriaceae</taxon>
        <taxon>Dactylonectria</taxon>
    </lineage>
</organism>
<feature type="region of interest" description="Disordered" evidence="1">
    <location>
        <begin position="119"/>
        <end position="152"/>
    </location>
</feature>
<evidence type="ECO:0000256" key="1">
    <source>
        <dbReference type="SAM" id="MobiDB-lite"/>
    </source>
</evidence>
<evidence type="ECO:0000313" key="2">
    <source>
        <dbReference type="EMBL" id="KAH7152731.1"/>
    </source>
</evidence>
<feature type="compositionally biased region" description="Low complexity" evidence="1">
    <location>
        <begin position="33"/>
        <end position="44"/>
    </location>
</feature>
<protein>
    <submittedName>
        <fullName evidence="2">Uncharacterized protein</fullName>
    </submittedName>
</protein>
<reference evidence="2" key="1">
    <citation type="journal article" date="2021" name="Nat. Commun.">
        <title>Genetic determinants of endophytism in the Arabidopsis root mycobiome.</title>
        <authorList>
            <person name="Mesny F."/>
            <person name="Miyauchi S."/>
            <person name="Thiergart T."/>
            <person name="Pickel B."/>
            <person name="Atanasova L."/>
            <person name="Karlsson M."/>
            <person name="Huettel B."/>
            <person name="Barry K.W."/>
            <person name="Haridas S."/>
            <person name="Chen C."/>
            <person name="Bauer D."/>
            <person name="Andreopoulos W."/>
            <person name="Pangilinan J."/>
            <person name="LaButti K."/>
            <person name="Riley R."/>
            <person name="Lipzen A."/>
            <person name="Clum A."/>
            <person name="Drula E."/>
            <person name="Henrissat B."/>
            <person name="Kohler A."/>
            <person name="Grigoriev I.V."/>
            <person name="Martin F.M."/>
            <person name="Hacquard S."/>
        </authorList>
    </citation>
    <scope>NUCLEOTIDE SEQUENCE</scope>
    <source>
        <strain evidence="2">MPI-CAGE-AT-0147</strain>
    </source>
</reference>
<accession>A0A9P9F4L7</accession>
<dbReference type="EMBL" id="JAGMUV010000006">
    <property type="protein sequence ID" value="KAH7152731.1"/>
    <property type="molecule type" value="Genomic_DNA"/>
</dbReference>
<feature type="compositionally biased region" description="Basic residues" evidence="1">
    <location>
        <begin position="18"/>
        <end position="28"/>
    </location>
</feature>
<feature type="compositionally biased region" description="Basic and acidic residues" evidence="1">
    <location>
        <begin position="1"/>
        <end position="12"/>
    </location>
</feature>